<protein>
    <submittedName>
        <fullName evidence="3">Reverse transcriptase domain-containing protein</fullName>
    </submittedName>
</protein>
<dbReference type="InterPro" id="IPR043128">
    <property type="entry name" value="Rev_trsase/Diguanyl_cyclase"/>
</dbReference>
<accession>A0A6L2KA44</accession>
<gene>
    <name evidence="3" type="ORF">Tci_016883</name>
</gene>
<proteinExistence type="predicted"/>
<organism evidence="3">
    <name type="scientific">Tanacetum cinerariifolium</name>
    <name type="common">Dalmatian daisy</name>
    <name type="synonym">Chrysanthemum cinerariifolium</name>
    <dbReference type="NCBI Taxonomy" id="118510"/>
    <lineage>
        <taxon>Eukaryota</taxon>
        <taxon>Viridiplantae</taxon>
        <taxon>Streptophyta</taxon>
        <taxon>Embryophyta</taxon>
        <taxon>Tracheophyta</taxon>
        <taxon>Spermatophyta</taxon>
        <taxon>Magnoliopsida</taxon>
        <taxon>eudicotyledons</taxon>
        <taxon>Gunneridae</taxon>
        <taxon>Pentapetalae</taxon>
        <taxon>asterids</taxon>
        <taxon>campanulids</taxon>
        <taxon>Asterales</taxon>
        <taxon>Asteraceae</taxon>
        <taxon>Asteroideae</taxon>
        <taxon>Anthemideae</taxon>
        <taxon>Anthemidinae</taxon>
        <taxon>Tanacetum</taxon>
    </lineage>
</organism>
<evidence type="ECO:0000313" key="3">
    <source>
        <dbReference type="EMBL" id="GEU44905.1"/>
    </source>
</evidence>
<dbReference type="InterPro" id="IPR053134">
    <property type="entry name" value="RNA-dir_DNA_polymerase"/>
</dbReference>
<dbReference type="Gene3D" id="3.30.70.270">
    <property type="match status" value="1"/>
</dbReference>
<dbReference type="InterPro" id="IPR043502">
    <property type="entry name" value="DNA/RNA_pol_sf"/>
</dbReference>
<dbReference type="CDD" id="cd01647">
    <property type="entry name" value="RT_LTR"/>
    <property type="match status" value="1"/>
</dbReference>
<evidence type="ECO:0000256" key="1">
    <source>
        <dbReference type="SAM" id="MobiDB-lite"/>
    </source>
</evidence>
<dbReference type="SUPFAM" id="SSF56672">
    <property type="entry name" value="DNA/RNA polymerases"/>
    <property type="match status" value="1"/>
</dbReference>
<dbReference type="GO" id="GO:0003964">
    <property type="term" value="F:RNA-directed DNA polymerase activity"/>
    <property type="evidence" value="ECO:0007669"/>
    <property type="project" value="UniProtKB-KW"/>
</dbReference>
<comment type="caution">
    <text evidence="3">The sequence shown here is derived from an EMBL/GenBank/DDBJ whole genome shotgun (WGS) entry which is preliminary data.</text>
</comment>
<keyword evidence="3" id="KW-0695">RNA-directed DNA polymerase</keyword>
<dbReference type="Gene3D" id="3.10.10.10">
    <property type="entry name" value="HIV Type 1 Reverse Transcriptase, subunit A, domain 1"/>
    <property type="match status" value="1"/>
</dbReference>
<name>A0A6L2KA44_TANCI</name>
<reference evidence="3" key="1">
    <citation type="journal article" date="2019" name="Sci. Rep.">
        <title>Draft genome of Tanacetum cinerariifolium, the natural source of mosquito coil.</title>
        <authorList>
            <person name="Yamashiro T."/>
            <person name="Shiraishi A."/>
            <person name="Satake H."/>
            <person name="Nakayama K."/>
        </authorList>
    </citation>
    <scope>NUCLEOTIDE SEQUENCE</scope>
</reference>
<dbReference type="InterPro" id="IPR000477">
    <property type="entry name" value="RT_dom"/>
</dbReference>
<feature type="domain" description="Reverse transcriptase" evidence="2">
    <location>
        <begin position="485"/>
        <end position="566"/>
    </location>
</feature>
<keyword evidence="3" id="KW-0808">Transferase</keyword>
<dbReference type="AlphaFoldDB" id="A0A6L2KA44"/>
<dbReference type="EMBL" id="BKCJ010001910">
    <property type="protein sequence ID" value="GEU44905.1"/>
    <property type="molecule type" value="Genomic_DNA"/>
</dbReference>
<feature type="region of interest" description="Disordered" evidence="1">
    <location>
        <begin position="75"/>
        <end position="103"/>
    </location>
</feature>
<keyword evidence="3" id="KW-0548">Nucleotidyltransferase</keyword>
<dbReference type="PANTHER" id="PTHR24559">
    <property type="entry name" value="TRANSPOSON TY3-I GAG-POL POLYPROTEIN"/>
    <property type="match status" value="1"/>
</dbReference>
<feature type="compositionally biased region" description="Polar residues" evidence="1">
    <location>
        <begin position="85"/>
        <end position="97"/>
    </location>
</feature>
<evidence type="ECO:0000259" key="2">
    <source>
        <dbReference type="Pfam" id="PF00078"/>
    </source>
</evidence>
<dbReference type="PANTHER" id="PTHR24559:SF444">
    <property type="entry name" value="REVERSE TRANSCRIPTASE DOMAIN-CONTAINING PROTEIN"/>
    <property type="match status" value="1"/>
</dbReference>
<sequence>MKIDQHHFNAESELMEFPLNHDFSIIPSSLKIDSLLDEFVGELTLLKSIPPGINETDCHPENEIRLTKRLLYDNSSPRPPEEFVSENSNPDIESFSPSPIPVKDSDSFMEEIDLSYTPEDPMPPGIEDEDYDSERDILIHWDTSAQRSESSSSITSSFDMEIAALKAEMAEINKNLMRVLQVNQQVKAVTPSCKTCGGPHSYTDCPATVGQTQNVYAAGAYQAYQAPTYQAPGYQALVHQHQIPQPQVVTTNEFTNFMKANDANLKNMQTNMTSLTNSNLELKNMFGQFMKKNTDSSLGLRTLPGNTVTNPKEELKGITTCSGTAYQGPTIPTTSSSLPQVVERNYLPQVRKELKICEAKTDKSSIDEPLKVELKDLPPHLEYVFLEGDGKFPVIIAKDLSDEEKTALITVLKSHKRAIAWKLFDIKGIDPELYTHKILMEGDFKPVVQHQRRVNPKIYDVIKNEGGFTVVENEENELIPIRLVTGWRVCIDYRKFNEATRKDHFPLPFRDQMPERLAGNEYYCFLDGFLGYIQIPINPKDQEKTTFTCHYGTFAYRRMPFGLCNALGTF</sequence>
<dbReference type="Pfam" id="PF00078">
    <property type="entry name" value="RVT_1"/>
    <property type="match status" value="1"/>
</dbReference>